<feature type="region of interest" description="Disordered" evidence="1">
    <location>
        <begin position="37"/>
        <end position="61"/>
    </location>
</feature>
<comment type="caution">
    <text evidence="2">The sequence shown here is derived from an EMBL/GenBank/DDBJ whole genome shotgun (WGS) entry which is preliminary data.</text>
</comment>
<evidence type="ECO:0000313" key="3">
    <source>
        <dbReference type="Proteomes" id="UP000494106"/>
    </source>
</evidence>
<accession>A0A8S1AP88</accession>
<dbReference type="EMBL" id="CADEBC010000532">
    <property type="protein sequence ID" value="CAB3248102.1"/>
    <property type="molecule type" value="Genomic_DNA"/>
</dbReference>
<proteinExistence type="predicted"/>
<keyword evidence="3" id="KW-1185">Reference proteome</keyword>
<dbReference type="OrthoDB" id="7488376at2759"/>
<protein>
    <submittedName>
        <fullName evidence="2">Uncharacterized protein</fullName>
    </submittedName>
</protein>
<dbReference type="Proteomes" id="UP000494106">
    <property type="component" value="Unassembled WGS sequence"/>
</dbReference>
<feature type="compositionally biased region" description="Basic and acidic residues" evidence="1">
    <location>
        <begin position="300"/>
        <end position="311"/>
    </location>
</feature>
<gene>
    <name evidence="2" type="ORF">APLA_LOCUS11497</name>
</gene>
<feature type="region of interest" description="Disordered" evidence="1">
    <location>
        <begin position="290"/>
        <end position="311"/>
    </location>
</feature>
<dbReference type="AlphaFoldDB" id="A0A8S1AP88"/>
<sequence length="311" mass="34077">MIAVHMTNALAAMKVLHIPEKIIGGVIDIVQNHKNKPTQQATFQGQNQQQSQQGYGWNSGFQTQGQNQAQYQYGNYGYPQTGPYPQGNYVNSGQVTGPGYQSIGGSQAQTQSQYQNYPQNQSGGQYQGQNQQSSGQQSNQFQNQMQNGYQGQQTQIQVQNQINNQFPNQNPQTSMNFQGTQHVNNQLVAQNKPNASYGTNQQTPTFTNSQQSGNYIPQGQASSHYIVPNQPQGQISQTTSFDGQNHQLTQFQTGAGSYGGSQGFLTSTGHHSGTPGPTCVCQAFTKPQNDMLKDVPSQRNDNKTEKPVANE</sequence>
<feature type="compositionally biased region" description="Low complexity" evidence="1">
    <location>
        <begin position="39"/>
        <end position="53"/>
    </location>
</feature>
<name>A0A8S1AP88_ARCPL</name>
<evidence type="ECO:0000256" key="1">
    <source>
        <dbReference type="SAM" id="MobiDB-lite"/>
    </source>
</evidence>
<reference evidence="2 3" key="1">
    <citation type="submission" date="2020-04" db="EMBL/GenBank/DDBJ databases">
        <authorList>
            <person name="Wallbank WR R."/>
            <person name="Pardo Diaz C."/>
            <person name="Kozak K."/>
            <person name="Martin S."/>
            <person name="Jiggins C."/>
            <person name="Moest M."/>
            <person name="Warren A I."/>
            <person name="Byers J.R.P. K."/>
            <person name="Montejo-Kovacevich G."/>
            <person name="Yen C E."/>
        </authorList>
    </citation>
    <scope>NUCLEOTIDE SEQUENCE [LARGE SCALE GENOMIC DNA]</scope>
</reference>
<feature type="region of interest" description="Disordered" evidence="1">
    <location>
        <begin position="84"/>
        <end position="154"/>
    </location>
</feature>
<feature type="compositionally biased region" description="Low complexity" evidence="1">
    <location>
        <begin position="104"/>
        <end position="154"/>
    </location>
</feature>
<evidence type="ECO:0000313" key="2">
    <source>
        <dbReference type="EMBL" id="CAB3248102.1"/>
    </source>
</evidence>
<organism evidence="2 3">
    <name type="scientific">Arctia plantaginis</name>
    <name type="common">Wood tiger moth</name>
    <name type="synonym">Phalaena plantaginis</name>
    <dbReference type="NCBI Taxonomy" id="874455"/>
    <lineage>
        <taxon>Eukaryota</taxon>
        <taxon>Metazoa</taxon>
        <taxon>Ecdysozoa</taxon>
        <taxon>Arthropoda</taxon>
        <taxon>Hexapoda</taxon>
        <taxon>Insecta</taxon>
        <taxon>Pterygota</taxon>
        <taxon>Neoptera</taxon>
        <taxon>Endopterygota</taxon>
        <taxon>Lepidoptera</taxon>
        <taxon>Glossata</taxon>
        <taxon>Ditrysia</taxon>
        <taxon>Noctuoidea</taxon>
        <taxon>Erebidae</taxon>
        <taxon>Arctiinae</taxon>
        <taxon>Arctia</taxon>
    </lineage>
</organism>